<dbReference type="InParanoid" id="A0A3A9JH09"/>
<dbReference type="OrthoDB" id="9991824at2"/>
<evidence type="ECO:0000313" key="3">
    <source>
        <dbReference type="EMBL" id="RMI20278.1"/>
    </source>
</evidence>
<protein>
    <submittedName>
        <fullName evidence="1">Uncharacterized protein</fullName>
    </submittedName>
</protein>
<dbReference type="Proteomes" id="UP000274097">
    <property type="component" value="Unassembled WGS sequence"/>
</dbReference>
<reference evidence="1 5" key="1">
    <citation type="submission" date="2018-09" db="EMBL/GenBank/DDBJ databases">
        <title>Roseomonas sp. nov., isolated from feces of Tibetan antelopes in the Qinghai-Tibet plateau, China.</title>
        <authorList>
            <person name="Tian Z."/>
        </authorList>
    </citation>
    <scope>NUCLEOTIDE SEQUENCE [LARGE SCALE GENOMIC DNA]</scope>
    <source>
        <strain evidence="2 4">Z23</strain>
        <strain evidence="1 5">Z24</strain>
    </source>
</reference>
<accession>A0A3A9JH09</accession>
<organism evidence="1 5">
    <name type="scientific">Teichococcus wenyumeiae</name>
    <dbReference type="NCBI Taxonomy" id="2478470"/>
    <lineage>
        <taxon>Bacteria</taxon>
        <taxon>Pseudomonadati</taxon>
        <taxon>Pseudomonadota</taxon>
        <taxon>Alphaproteobacteria</taxon>
        <taxon>Acetobacterales</taxon>
        <taxon>Roseomonadaceae</taxon>
        <taxon>Roseomonas</taxon>
    </lineage>
</organism>
<comment type="caution">
    <text evidence="1">The sequence shown here is derived from an EMBL/GenBank/DDBJ whole genome shotgun (WGS) entry which is preliminary data.</text>
</comment>
<dbReference type="EMBL" id="RFLX01000020">
    <property type="protein sequence ID" value="RMI19411.1"/>
    <property type="molecule type" value="Genomic_DNA"/>
</dbReference>
<dbReference type="EMBL" id="RFLX01000012">
    <property type="protein sequence ID" value="RMI20278.1"/>
    <property type="molecule type" value="Genomic_DNA"/>
</dbReference>
<evidence type="ECO:0000313" key="2">
    <source>
        <dbReference type="EMBL" id="RMI19411.1"/>
    </source>
</evidence>
<dbReference type="AlphaFoldDB" id="A0A3A9JH09"/>
<evidence type="ECO:0000313" key="1">
    <source>
        <dbReference type="EMBL" id="RKK04013.1"/>
    </source>
</evidence>
<dbReference type="Proteomes" id="UP000278036">
    <property type="component" value="Unassembled WGS sequence"/>
</dbReference>
<gene>
    <name evidence="1" type="ORF">D6Z83_11720</name>
    <name evidence="3" type="ORF">EBE87_15760</name>
    <name evidence="2" type="ORF">EBE87_20670</name>
</gene>
<dbReference type="RefSeq" id="WP_120638496.1">
    <property type="nucleotide sequence ID" value="NZ_RAQU01000060.1"/>
</dbReference>
<evidence type="ECO:0000313" key="5">
    <source>
        <dbReference type="Proteomes" id="UP000278036"/>
    </source>
</evidence>
<evidence type="ECO:0000313" key="4">
    <source>
        <dbReference type="Proteomes" id="UP000274097"/>
    </source>
</evidence>
<name>A0A3A9JH09_9PROT</name>
<sequence>MISAPFSARAAVSRCLTRAIEAADRGDRLEAQYWQSLAAAAQRRVSTLPAPQPSLAVRLTRVAALFTRRMERLA</sequence>
<keyword evidence="4" id="KW-1185">Reference proteome</keyword>
<proteinExistence type="predicted"/>
<dbReference type="EMBL" id="RAQU01000060">
    <property type="protein sequence ID" value="RKK04013.1"/>
    <property type="molecule type" value="Genomic_DNA"/>
</dbReference>